<evidence type="ECO:0000256" key="1">
    <source>
        <dbReference type="SAM" id="SignalP"/>
    </source>
</evidence>
<dbReference type="SUPFAM" id="SSF53850">
    <property type="entry name" value="Periplasmic binding protein-like II"/>
    <property type="match status" value="1"/>
</dbReference>
<dbReference type="STRING" id="1082931.KKY_2069"/>
<keyword evidence="1" id="KW-0732">Signal</keyword>
<protein>
    <submittedName>
        <fullName evidence="2">Extracellular solute-binding protein</fullName>
    </submittedName>
</protein>
<reference evidence="2 3" key="1">
    <citation type="journal article" date="2012" name="J. Bacteriol.">
        <title>Complete genome sequence of Pelagibacterium halotolerans B2T.</title>
        <authorList>
            <person name="Huo Y.Y."/>
            <person name="Cheng H."/>
            <person name="Han X.F."/>
            <person name="Jiang X.W."/>
            <person name="Sun C."/>
            <person name="Zhang X.Q."/>
            <person name="Zhu X.F."/>
            <person name="Liu Y.F."/>
            <person name="Li P.F."/>
            <person name="Ni P.X."/>
            <person name="Wu M."/>
        </authorList>
    </citation>
    <scope>NUCLEOTIDE SEQUENCE [LARGE SCALE GENOMIC DNA]</scope>
    <source>
        <strain evidence="3">DSM 22347 / JCM 15775 / CGMCC 1.7692 / B2</strain>
    </source>
</reference>
<feature type="signal peptide" evidence="1">
    <location>
        <begin position="1"/>
        <end position="26"/>
    </location>
</feature>
<accession>G4RGP0</accession>
<dbReference type="AlphaFoldDB" id="G4RGP0"/>
<proteinExistence type="predicted"/>
<evidence type="ECO:0000313" key="2">
    <source>
        <dbReference type="EMBL" id="AEQ52079.1"/>
    </source>
</evidence>
<dbReference type="HOGENOM" id="CLU_085324_0_0_5"/>
<dbReference type="Proteomes" id="UP000008850">
    <property type="component" value="Chromosome"/>
</dbReference>
<dbReference type="Gene3D" id="3.40.190.10">
    <property type="entry name" value="Periplasmic binding protein-like II"/>
    <property type="match status" value="2"/>
</dbReference>
<evidence type="ECO:0000313" key="3">
    <source>
        <dbReference type="Proteomes" id="UP000008850"/>
    </source>
</evidence>
<organism evidence="2 3">
    <name type="scientific">Pelagibacterium halotolerans (strain DSM 22347 / JCM 15775 / CGMCC 1.7692 / B2)</name>
    <dbReference type="NCBI Taxonomy" id="1082931"/>
    <lineage>
        <taxon>Bacteria</taxon>
        <taxon>Pseudomonadati</taxon>
        <taxon>Pseudomonadota</taxon>
        <taxon>Alphaproteobacteria</taxon>
        <taxon>Hyphomicrobiales</taxon>
        <taxon>Devosiaceae</taxon>
        <taxon>Pelagibacterium</taxon>
    </lineage>
</organism>
<name>G4RGP0_PELHB</name>
<dbReference type="KEGG" id="phl:KKY_2069"/>
<feature type="chain" id="PRO_5003467928" evidence="1">
    <location>
        <begin position="27"/>
        <end position="286"/>
    </location>
</feature>
<dbReference type="eggNOG" id="COG0834">
    <property type="taxonomic scope" value="Bacteria"/>
</dbReference>
<dbReference type="EMBL" id="CP003075">
    <property type="protein sequence ID" value="AEQ52079.1"/>
    <property type="molecule type" value="Genomic_DNA"/>
</dbReference>
<keyword evidence="3" id="KW-1185">Reference proteome</keyword>
<gene>
    <name evidence="2" type="ordered locus">KKY_2069</name>
</gene>
<sequence>MQRLSKTSRIGLAGIAATLFAGSAFAQSFDIVPRDLYTERMRQEGSKLVFCINPEGVLAAFERDLAQAIGQSLLAEVEFYEVGARDWPTRPLPLDYRIVLTEQQMFIMLAQECDGFMGFLLSASNPDWMTISQPYLSAQTVLVTRSESAALADIPFGETIGVRMMAAGDNRLIQYLGAQAEESTWRRTPYPDNELMLERLIDGTISAGMIWEYGLFGATGGDPQAAGFSYSYDLPFPVDPIEIGIATRAEDTYLNTVLSEAIDALEADGTIEMLLAENGLTDANGN</sequence>